<dbReference type="EMBL" id="CH445328">
    <property type="protein sequence ID" value="EAT89535.1"/>
    <property type="molecule type" value="Genomic_DNA"/>
</dbReference>
<proteinExistence type="predicted"/>
<dbReference type="KEGG" id="pno:SNOG_02804"/>
<reference evidence="2" key="1">
    <citation type="journal article" date="2007" name="Plant Cell">
        <title>Dothideomycete-plant interactions illuminated by genome sequencing and EST analysis of the wheat pathogen Stagonospora nodorum.</title>
        <authorList>
            <person name="Hane J.K."/>
            <person name="Lowe R.G."/>
            <person name="Solomon P.S."/>
            <person name="Tan K.C."/>
            <person name="Schoch C.L."/>
            <person name="Spatafora J.W."/>
            <person name="Crous P.W."/>
            <person name="Kodira C."/>
            <person name="Birren B.W."/>
            <person name="Galagan J.E."/>
            <person name="Torriani S.F."/>
            <person name="McDonald B.A."/>
            <person name="Oliver R.P."/>
        </authorList>
    </citation>
    <scope>NUCLEOTIDE SEQUENCE [LARGE SCALE GENOMIC DNA]</scope>
    <source>
        <strain evidence="2">SN15 / ATCC MYA-4574 / FGSC 10173</strain>
    </source>
</reference>
<dbReference type="GeneID" id="5970256"/>
<accession>Q0UZL0</accession>
<dbReference type="RefSeq" id="XP_001793399.1">
    <property type="nucleotide sequence ID" value="XM_001793347.1"/>
</dbReference>
<organism evidence="1 2">
    <name type="scientific">Phaeosphaeria nodorum (strain SN15 / ATCC MYA-4574 / FGSC 10173)</name>
    <name type="common">Glume blotch fungus</name>
    <name type="synonym">Parastagonospora nodorum</name>
    <dbReference type="NCBI Taxonomy" id="321614"/>
    <lineage>
        <taxon>Eukaryota</taxon>
        <taxon>Fungi</taxon>
        <taxon>Dikarya</taxon>
        <taxon>Ascomycota</taxon>
        <taxon>Pezizomycotina</taxon>
        <taxon>Dothideomycetes</taxon>
        <taxon>Pleosporomycetidae</taxon>
        <taxon>Pleosporales</taxon>
        <taxon>Pleosporineae</taxon>
        <taxon>Phaeosphaeriaceae</taxon>
        <taxon>Parastagonospora</taxon>
    </lineage>
</organism>
<dbReference type="InParanoid" id="Q0UZL0"/>
<dbReference type="AlphaFoldDB" id="Q0UZL0"/>
<protein>
    <submittedName>
        <fullName evidence="1">Uncharacterized protein</fullName>
    </submittedName>
</protein>
<dbReference type="Proteomes" id="UP000001055">
    <property type="component" value="Unassembled WGS sequence"/>
</dbReference>
<name>Q0UZL0_PHANO</name>
<evidence type="ECO:0000313" key="2">
    <source>
        <dbReference type="Proteomes" id="UP000001055"/>
    </source>
</evidence>
<gene>
    <name evidence="1" type="ORF">SNOG_02804</name>
</gene>
<sequence length="59" mass="6490">MVPSHMMQPSTVHLQSLANTKRPWRPNGDTYIALASAMVSIVLGALQVWASWPTNAAER</sequence>
<evidence type="ECO:0000313" key="1">
    <source>
        <dbReference type="EMBL" id="EAT89535.1"/>
    </source>
</evidence>